<comment type="caution">
    <text evidence="5">The sequence shown here is derived from an EMBL/GenBank/DDBJ whole genome shotgun (WGS) entry which is preliminary data.</text>
</comment>
<dbReference type="Gene3D" id="3.40.1390.10">
    <property type="entry name" value="MurE/MurF, N-terminal domain"/>
    <property type="match status" value="1"/>
</dbReference>
<evidence type="ECO:0000259" key="3">
    <source>
        <dbReference type="Pfam" id="PF02875"/>
    </source>
</evidence>
<keyword evidence="5" id="KW-0436">Ligase</keyword>
<dbReference type="InterPro" id="IPR036615">
    <property type="entry name" value="Mur_ligase_C_dom_sf"/>
</dbReference>
<dbReference type="RefSeq" id="WP_049217345.1">
    <property type="nucleotide sequence ID" value="NZ_JVKN01000015.1"/>
</dbReference>
<dbReference type="Pfam" id="PF08245">
    <property type="entry name" value="Mur_ligase_M"/>
    <property type="match status" value="1"/>
</dbReference>
<reference evidence="5 6" key="1">
    <citation type="submission" date="2017-12" db="EMBL/GenBank/DDBJ databases">
        <title>Phylogenetic diversity of female urinary microbiome.</title>
        <authorList>
            <person name="Thomas-White K."/>
            <person name="Wolfe A.J."/>
        </authorList>
    </citation>
    <scope>NUCLEOTIDE SEQUENCE [LARGE SCALE GENOMIC DNA]</scope>
    <source>
        <strain evidence="5 6">UMB0064</strain>
    </source>
</reference>
<evidence type="ECO:0000313" key="6">
    <source>
        <dbReference type="Proteomes" id="UP000242263"/>
    </source>
</evidence>
<dbReference type="Pfam" id="PF02875">
    <property type="entry name" value="Mur_ligase_C"/>
    <property type="match status" value="1"/>
</dbReference>
<feature type="domain" description="Mur ligase central" evidence="4">
    <location>
        <begin position="114"/>
        <end position="237"/>
    </location>
</feature>
<dbReference type="InterPro" id="IPR013221">
    <property type="entry name" value="Mur_ligase_cen"/>
</dbReference>
<evidence type="ECO:0000256" key="1">
    <source>
        <dbReference type="ARBA" id="ARBA00022618"/>
    </source>
</evidence>
<dbReference type="InterPro" id="IPR036565">
    <property type="entry name" value="Mur-like_cat_sf"/>
</dbReference>
<dbReference type="SUPFAM" id="SSF53244">
    <property type="entry name" value="MurD-like peptide ligases, peptide-binding domain"/>
    <property type="match status" value="1"/>
</dbReference>
<protein>
    <submittedName>
        <fullName evidence="5">UDP-N-acetylmuramoyl-L-alanyl-D-glutamate--2, 6-diaminopimelate ligase</fullName>
    </submittedName>
</protein>
<dbReference type="SUPFAM" id="SSF63418">
    <property type="entry name" value="MurE/MurF N-terminal domain"/>
    <property type="match status" value="1"/>
</dbReference>
<dbReference type="Gene3D" id="3.90.190.20">
    <property type="entry name" value="Mur ligase, C-terminal domain"/>
    <property type="match status" value="1"/>
</dbReference>
<dbReference type="Proteomes" id="UP000242263">
    <property type="component" value="Unassembled WGS sequence"/>
</dbReference>
<dbReference type="InterPro" id="IPR004101">
    <property type="entry name" value="Mur_ligase_C"/>
</dbReference>
<dbReference type="GO" id="GO:0016881">
    <property type="term" value="F:acid-amino acid ligase activity"/>
    <property type="evidence" value="ECO:0007669"/>
    <property type="project" value="InterPro"/>
</dbReference>
<dbReference type="PANTHER" id="PTHR23135">
    <property type="entry name" value="MUR LIGASE FAMILY MEMBER"/>
    <property type="match status" value="1"/>
</dbReference>
<name>A0A2I1M670_9BIFI</name>
<evidence type="ECO:0000256" key="2">
    <source>
        <dbReference type="ARBA" id="ARBA00023306"/>
    </source>
</evidence>
<dbReference type="EMBL" id="PKGU01000002">
    <property type="protein sequence ID" value="PKZ15609.1"/>
    <property type="molecule type" value="Genomic_DNA"/>
</dbReference>
<evidence type="ECO:0000259" key="4">
    <source>
        <dbReference type="Pfam" id="PF08245"/>
    </source>
</evidence>
<organism evidence="5 6">
    <name type="scientific">Alloscardovia omnicolens</name>
    <dbReference type="NCBI Taxonomy" id="419015"/>
    <lineage>
        <taxon>Bacteria</taxon>
        <taxon>Bacillati</taxon>
        <taxon>Actinomycetota</taxon>
        <taxon>Actinomycetes</taxon>
        <taxon>Bifidobacteriales</taxon>
        <taxon>Bifidobacteriaceae</taxon>
        <taxon>Alloscardovia</taxon>
    </lineage>
</organism>
<gene>
    <name evidence="5" type="ORF">CYJ32_04420</name>
</gene>
<dbReference type="AlphaFoldDB" id="A0A2I1M670"/>
<keyword evidence="1" id="KW-0132">Cell division</keyword>
<dbReference type="SUPFAM" id="SSF53623">
    <property type="entry name" value="MurD-like peptide ligases, catalytic domain"/>
    <property type="match status" value="1"/>
</dbReference>
<dbReference type="GO" id="GO:0005524">
    <property type="term" value="F:ATP binding"/>
    <property type="evidence" value="ECO:0007669"/>
    <property type="project" value="InterPro"/>
</dbReference>
<dbReference type="InterPro" id="IPR035911">
    <property type="entry name" value="MurE/MurF_N"/>
</dbReference>
<evidence type="ECO:0000313" key="5">
    <source>
        <dbReference type="EMBL" id="PKZ15609.1"/>
    </source>
</evidence>
<keyword evidence="2" id="KW-0131">Cell cycle</keyword>
<sequence>MAQITLARAAEVLDEYGLLRTSVSSDVRTFDHMTYASNEVTDSTLLVCKGAFKDDYMRDAVSRGVQWYVSDHEFSADVAGSARGLIVSDTRKALAVLAQEFYGHPDRELFTVGITGTKGKSTTVYFAHAILNDYFAHKTALISSVDNCTDGVTYVESDLTTPESLDLYRMLREAVDNGLTHAVIEVSSQAYKVDRVFNLHFNVGAFLNIFPDHISPLEHPSFDDYFKCKRQIIRHSDAMVFGSAIEHRDVIDADLAHAGIPAYFVDASILDRSRIHLDMPGEFNYDNAAVAVKIAELAGVPSTSSSVEAVNHVRISGRMEVFRGTHENDSNVIAVVDYAHNGISVTTLLDYVDSAYAHEHPHITLVTGSAGDKAINRRIDIVKAAENRINRFIFTTEDTNTESIEDICRHMNEAVSNEHVQHEIILDRTTALETAVRDASLQPGLAIVLAIGKGDERWIKVHNKHVPFEGDDKIIQRLLS</sequence>
<proteinExistence type="predicted"/>
<dbReference type="PANTHER" id="PTHR23135:SF4">
    <property type="entry name" value="UDP-N-ACETYLMURAMOYL-L-ALANYL-D-GLUTAMATE--2,6-DIAMINOPIMELATE LIGASE MURE HOMOLOG, CHLOROPLASTIC"/>
    <property type="match status" value="1"/>
</dbReference>
<dbReference type="Gene3D" id="3.40.1190.10">
    <property type="entry name" value="Mur-like, catalytic domain"/>
    <property type="match status" value="1"/>
</dbReference>
<dbReference type="GO" id="GO:0051301">
    <property type="term" value="P:cell division"/>
    <property type="evidence" value="ECO:0007669"/>
    <property type="project" value="UniProtKB-KW"/>
</dbReference>
<accession>A0A2I1M670</accession>
<feature type="domain" description="Mur ligase C-terminal" evidence="3">
    <location>
        <begin position="317"/>
        <end position="454"/>
    </location>
</feature>